<sequence length="326" mass="36061">MLKTRCVWSFIFALLRTKVPALKSSPYYKRSRAPCFSIAPETAPETTILAIAVGSFRLLVGLFLFHEHHLHGHSPDAPAHETPKATASSALQNGVQDHDRADADDEGSESENEAYAGCHDASGDPKAARPACSDTTRAREQRSSRSRTTTPTRTRTRMNVHSRPHSHSHPTRTSPQAHSLAHASENAADCAFSLHAHAHSLSSSHPHAHSRSHASGSMNTRPLALVRRKVYFNPTIILVIADVSSWGFRSAVPWWWHATRPERDDVARTLACTSTRTRRLMRPTRTPAPLLLPRRAHLKTCRPPARPTRTPTATFSTYTPKSTVAQ</sequence>
<feature type="compositionally biased region" description="Basic residues" evidence="1">
    <location>
        <begin position="154"/>
        <end position="170"/>
    </location>
</feature>
<proteinExistence type="predicted"/>
<feature type="region of interest" description="Disordered" evidence="1">
    <location>
        <begin position="72"/>
        <end position="184"/>
    </location>
</feature>
<feature type="compositionally biased region" description="Polar residues" evidence="1">
    <location>
        <begin position="85"/>
        <end position="95"/>
    </location>
</feature>
<keyword evidence="4" id="KW-1185">Reference proteome</keyword>
<comment type="caution">
    <text evidence="3">The sequence shown here is derived from an EMBL/GenBank/DDBJ whole genome shotgun (WGS) entry which is preliminary data.</text>
</comment>
<dbReference type="EMBL" id="JARKIB010000328">
    <property type="protein sequence ID" value="KAJ7714271.1"/>
    <property type="molecule type" value="Genomic_DNA"/>
</dbReference>
<dbReference type="Proteomes" id="UP001215598">
    <property type="component" value="Unassembled WGS sequence"/>
</dbReference>
<evidence type="ECO:0000313" key="4">
    <source>
        <dbReference type="Proteomes" id="UP001215598"/>
    </source>
</evidence>
<keyword evidence="2" id="KW-0732">Signal</keyword>
<evidence type="ECO:0000256" key="1">
    <source>
        <dbReference type="SAM" id="MobiDB-lite"/>
    </source>
</evidence>
<feature type="region of interest" description="Disordered" evidence="1">
    <location>
        <begin position="301"/>
        <end position="326"/>
    </location>
</feature>
<evidence type="ECO:0000313" key="3">
    <source>
        <dbReference type="EMBL" id="KAJ7714271.1"/>
    </source>
</evidence>
<organism evidence="3 4">
    <name type="scientific">Mycena metata</name>
    <dbReference type="NCBI Taxonomy" id="1033252"/>
    <lineage>
        <taxon>Eukaryota</taxon>
        <taxon>Fungi</taxon>
        <taxon>Dikarya</taxon>
        <taxon>Basidiomycota</taxon>
        <taxon>Agaricomycotina</taxon>
        <taxon>Agaricomycetes</taxon>
        <taxon>Agaricomycetidae</taxon>
        <taxon>Agaricales</taxon>
        <taxon>Marasmiineae</taxon>
        <taxon>Mycenaceae</taxon>
        <taxon>Mycena</taxon>
    </lineage>
</organism>
<dbReference type="AlphaFoldDB" id="A0AAD7H823"/>
<feature type="compositionally biased region" description="Acidic residues" evidence="1">
    <location>
        <begin position="102"/>
        <end position="112"/>
    </location>
</feature>
<protein>
    <submittedName>
        <fullName evidence="3">Uncharacterized protein</fullName>
    </submittedName>
</protein>
<feature type="compositionally biased region" description="Polar residues" evidence="1">
    <location>
        <begin position="315"/>
        <end position="326"/>
    </location>
</feature>
<gene>
    <name evidence="3" type="ORF">B0H16DRAFT_1899161</name>
</gene>
<reference evidence="3" key="1">
    <citation type="submission" date="2023-03" db="EMBL/GenBank/DDBJ databases">
        <title>Massive genome expansion in bonnet fungi (Mycena s.s.) driven by repeated elements and novel gene families across ecological guilds.</title>
        <authorList>
            <consortium name="Lawrence Berkeley National Laboratory"/>
            <person name="Harder C.B."/>
            <person name="Miyauchi S."/>
            <person name="Viragh M."/>
            <person name="Kuo A."/>
            <person name="Thoen E."/>
            <person name="Andreopoulos B."/>
            <person name="Lu D."/>
            <person name="Skrede I."/>
            <person name="Drula E."/>
            <person name="Henrissat B."/>
            <person name="Morin E."/>
            <person name="Kohler A."/>
            <person name="Barry K."/>
            <person name="LaButti K."/>
            <person name="Morin E."/>
            <person name="Salamov A."/>
            <person name="Lipzen A."/>
            <person name="Mereny Z."/>
            <person name="Hegedus B."/>
            <person name="Baldrian P."/>
            <person name="Stursova M."/>
            <person name="Weitz H."/>
            <person name="Taylor A."/>
            <person name="Grigoriev I.V."/>
            <person name="Nagy L.G."/>
            <person name="Martin F."/>
            <person name="Kauserud H."/>
        </authorList>
    </citation>
    <scope>NUCLEOTIDE SEQUENCE</scope>
    <source>
        <strain evidence="3">CBHHK182m</strain>
    </source>
</reference>
<feature type="chain" id="PRO_5042161740" evidence="2">
    <location>
        <begin position="22"/>
        <end position="326"/>
    </location>
</feature>
<evidence type="ECO:0000256" key="2">
    <source>
        <dbReference type="SAM" id="SignalP"/>
    </source>
</evidence>
<accession>A0AAD7H823</accession>
<feature type="signal peptide" evidence="2">
    <location>
        <begin position="1"/>
        <end position="21"/>
    </location>
</feature>
<name>A0AAD7H823_9AGAR</name>